<proteinExistence type="predicted"/>
<name>G8RRG7_MYCRN</name>
<organism evidence="4 5">
    <name type="scientific">Mycolicibacterium rhodesiae (strain NBB3)</name>
    <name type="common">Mycobacterium rhodesiae</name>
    <dbReference type="NCBI Taxonomy" id="710685"/>
    <lineage>
        <taxon>Bacteria</taxon>
        <taxon>Bacillati</taxon>
        <taxon>Actinomycetota</taxon>
        <taxon>Actinomycetes</taxon>
        <taxon>Mycobacteriales</taxon>
        <taxon>Mycobacteriaceae</taxon>
        <taxon>Mycolicibacterium</taxon>
    </lineage>
</organism>
<dbReference type="HOGENOM" id="CLU_069356_12_6_11"/>
<evidence type="ECO:0000256" key="2">
    <source>
        <dbReference type="PROSITE-ProRule" id="PRU00335"/>
    </source>
</evidence>
<keyword evidence="5" id="KW-1185">Reference proteome</keyword>
<dbReference type="EMBL" id="CP003169">
    <property type="protein sequence ID" value="AEV76470.1"/>
    <property type="molecule type" value="Genomic_DNA"/>
</dbReference>
<evidence type="ECO:0000313" key="5">
    <source>
        <dbReference type="Proteomes" id="UP000005442"/>
    </source>
</evidence>
<dbReference type="PATRIC" id="fig|710685.3.peg.6033"/>
<gene>
    <name evidence="4" type="ordered locus">MycrhN_6008</name>
</gene>
<dbReference type="Gene3D" id="1.10.10.60">
    <property type="entry name" value="Homeodomain-like"/>
    <property type="match status" value="1"/>
</dbReference>
<dbReference type="RefSeq" id="WP_014214207.1">
    <property type="nucleotide sequence ID" value="NC_016604.1"/>
</dbReference>
<evidence type="ECO:0000313" key="4">
    <source>
        <dbReference type="EMBL" id="AEV76470.1"/>
    </source>
</evidence>
<dbReference type="SUPFAM" id="SSF48498">
    <property type="entry name" value="Tetracyclin repressor-like, C-terminal domain"/>
    <property type="match status" value="1"/>
</dbReference>
<dbReference type="PRINTS" id="PR00455">
    <property type="entry name" value="HTHTETR"/>
</dbReference>
<dbReference type="PROSITE" id="PS50977">
    <property type="entry name" value="HTH_TETR_2"/>
    <property type="match status" value="1"/>
</dbReference>
<dbReference type="OrthoDB" id="956698at2"/>
<dbReference type="InterPro" id="IPR009057">
    <property type="entry name" value="Homeodomain-like_sf"/>
</dbReference>
<dbReference type="KEGG" id="mrh:MycrhN_6008"/>
<evidence type="ECO:0000259" key="3">
    <source>
        <dbReference type="PROSITE" id="PS50977"/>
    </source>
</evidence>
<sequence length="211" mass="23151">MTAESAPTEVRRSRGDRQRDAIVTAVRELLQERSFADLSVSTISERAGVARSGFYFYFDSKYAVLAAILADAGELLDSLTHHFAPREPGETPAVFAKNMVGSAAAVYANDDPVLNACAVARNTDAQIREMMDDFYDGIIDKLIALLEQDSELRPISDDLPALVRTMAAVTTMTLTHDSTFVGRGQDYARAVDVVEKLWLNSMWGGPDRNAE</sequence>
<dbReference type="GO" id="GO:0000976">
    <property type="term" value="F:transcription cis-regulatory region binding"/>
    <property type="evidence" value="ECO:0007669"/>
    <property type="project" value="TreeGrafter"/>
</dbReference>
<dbReference type="PANTHER" id="PTHR30055">
    <property type="entry name" value="HTH-TYPE TRANSCRIPTIONAL REGULATOR RUTR"/>
    <property type="match status" value="1"/>
</dbReference>
<feature type="domain" description="HTH tetR-type" evidence="3">
    <location>
        <begin position="16"/>
        <end position="76"/>
    </location>
</feature>
<dbReference type="Gene3D" id="1.10.357.10">
    <property type="entry name" value="Tetracycline Repressor, domain 2"/>
    <property type="match status" value="1"/>
</dbReference>
<dbReference type="eggNOG" id="COG1309">
    <property type="taxonomic scope" value="Bacteria"/>
</dbReference>
<dbReference type="STRING" id="710685.MycrhN_6008"/>
<dbReference type="Pfam" id="PF00440">
    <property type="entry name" value="TetR_N"/>
    <property type="match status" value="1"/>
</dbReference>
<dbReference type="Proteomes" id="UP000005442">
    <property type="component" value="Chromosome"/>
</dbReference>
<dbReference type="InterPro" id="IPR050109">
    <property type="entry name" value="HTH-type_TetR-like_transc_reg"/>
</dbReference>
<reference evidence="4 5" key="1">
    <citation type="submission" date="2011-12" db="EMBL/GenBank/DDBJ databases">
        <title>Complete sequence of Mycobacterium rhodesiae NBB3.</title>
        <authorList>
            <consortium name="US DOE Joint Genome Institute"/>
            <person name="Lucas S."/>
            <person name="Han J."/>
            <person name="Lapidus A."/>
            <person name="Cheng J.-F."/>
            <person name="Goodwin L."/>
            <person name="Pitluck S."/>
            <person name="Peters L."/>
            <person name="Mikhailova N."/>
            <person name="Gu W."/>
            <person name="Detter J.C."/>
            <person name="Han C."/>
            <person name="Tapia R."/>
            <person name="Land M."/>
            <person name="Hauser L."/>
            <person name="Kyrpides N."/>
            <person name="Ivanova N."/>
            <person name="Pagani I."/>
            <person name="Mattes T."/>
            <person name="Holmes A."/>
            <person name="Rutledge P."/>
            <person name="Paulsen I."/>
            <person name="Coleman N."/>
            <person name="Woyke T."/>
        </authorList>
    </citation>
    <scope>NUCLEOTIDE SEQUENCE [LARGE SCALE GENOMIC DNA]</scope>
    <source>
        <strain evidence="4 5">NBB3</strain>
    </source>
</reference>
<dbReference type="InterPro" id="IPR001647">
    <property type="entry name" value="HTH_TetR"/>
</dbReference>
<dbReference type="PANTHER" id="PTHR30055:SF184">
    <property type="entry name" value="HTH-TYPE TRANSCRIPTIONAL REGULATOR ETHR"/>
    <property type="match status" value="1"/>
</dbReference>
<evidence type="ECO:0000256" key="1">
    <source>
        <dbReference type="ARBA" id="ARBA00023125"/>
    </source>
</evidence>
<keyword evidence="1 2" id="KW-0238">DNA-binding</keyword>
<dbReference type="GO" id="GO:0003700">
    <property type="term" value="F:DNA-binding transcription factor activity"/>
    <property type="evidence" value="ECO:0007669"/>
    <property type="project" value="TreeGrafter"/>
</dbReference>
<dbReference type="AlphaFoldDB" id="G8RRG7"/>
<feature type="DNA-binding region" description="H-T-H motif" evidence="2">
    <location>
        <begin position="39"/>
        <end position="58"/>
    </location>
</feature>
<protein>
    <submittedName>
        <fullName evidence="4">Transcriptional regulator</fullName>
    </submittedName>
</protein>
<dbReference type="InterPro" id="IPR036271">
    <property type="entry name" value="Tet_transcr_reg_TetR-rel_C_sf"/>
</dbReference>
<accession>G8RRG7</accession>
<dbReference type="SUPFAM" id="SSF46689">
    <property type="entry name" value="Homeodomain-like"/>
    <property type="match status" value="1"/>
</dbReference>